<dbReference type="Gene3D" id="3.40.50.10470">
    <property type="entry name" value="Translation initiation factor eif-2b, domain 2"/>
    <property type="match status" value="1"/>
</dbReference>
<evidence type="ECO:0000313" key="4">
    <source>
        <dbReference type="EMBL" id="CAB4986746.1"/>
    </source>
</evidence>
<name>A0A6J6ZD72_9ZZZZ</name>
<evidence type="ECO:0000313" key="1">
    <source>
        <dbReference type="EMBL" id="CAB4724475.1"/>
    </source>
</evidence>
<dbReference type="InterPro" id="IPR042529">
    <property type="entry name" value="IF_2B-like_C"/>
</dbReference>
<dbReference type="SUPFAM" id="SSF100950">
    <property type="entry name" value="NagB/RpiA/CoA transferase-like"/>
    <property type="match status" value="1"/>
</dbReference>
<evidence type="ECO:0000313" key="2">
    <source>
        <dbReference type="EMBL" id="CAB4815327.1"/>
    </source>
</evidence>
<organism evidence="2">
    <name type="scientific">freshwater metagenome</name>
    <dbReference type="NCBI Taxonomy" id="449393"/>
    <lineage>
        <taxon>unclassified sequences</taxon>
        <taxon>metagenomes</taxon>
        <taxon>ecological metagenomes</taxon>
    </lineage>
</organism>
<reference evidence="2" key="1">
    <citation type="submission" date="2020-05" db="EMBL/GenBank/DDBJ databases">
        <authorList>
            <person name="Chiriac C."/>
            <person name="Salcher M."/>
            <person name="Ghai R."/>
            <person name="Kavagutti S V."/>
        </authorList>
    </citation>
    <scope>NUCLEOTIDE SEQUENCE</scope>
</reference>
<gene>
    <name evidence="1" type="ORF">UFOPK2754_00040</name>
    <name evidence="2" type="ORF">UFOPK3139_00308</name>
    <name evidence="3" type="ORF">UFOPK3543_00704</name>
    <name evidence="4" type="ORF">UFOPK3967_00739</name>
</gene>
<accession>A0A6J6ZD72</accession>
<evidence type="ECO:0000313" key="3">
    <source>
        <dbReference type="EMBL" id="CAB4898105.1"/>
    </source>
</evidence>
<proteinExistence type="predicted"/>
<sequence>MHPIERLRYVARASGVSHALAVRESASAMRSFVREPHALVTACRRMIDRQPAIAPLWWLGARLLTAPDPAVEIERVLAELADDSTVRELEFAVPANSSVCVIGWPDLVGEALLRRGDLRVLVVDVRREGSGFVARLMQADVDCDDVPVEGMAQAIAASDLVILEASAACPTEVLAVSGSYAAAVIARRLEVPVWLGMGVGRLLPANMYAALVERAGLDNEPWHQDNERLPADLVDVVIGSAGVRDAAVALRDVTCPVAPELMKDRRDID</sequence>
<dbReference type="EMBL" id="CAFBMH010000016">
    <property type="protein sequence ID" value="CAB4898105.1"/>
    <property type="molecule type" value="Genomic_DNA"/>
</dbReference>
<dbReference type="EMBL" id="CAEZYR010000001">
    <property type="protein sequence ID" value="CAB4724475.1"/>
    <property type="molecule type" value="Genomic_DNA"/>
</dbReference>
<dbReference type="EMBL" id="CAFBOS010000032">
    <property type="protein sequence ID" value="CAB4986746.1"/>
    <property type="molecule type" value="Genomic_DNA"/>
</dbReference>
<protein>
    <submittedName>
        <fullName evidence="2">Unannotated protein</fullName>
    </submittedName>
</protein>
<dbReference type="AlphaFoldDB" id="A0A6J6ZD72"/>
<dbReference type="EMBL" id="CAFABA010000007">
    <property type="protein sequence ID" value="CAB4815327.1"/>
    <property type="molecule type" value="Genomic_DNA"/>
</dbReference>
<dbReference type="InterPro" id="IPR037171">
    <property type="entry name" value="NagB/RpiA_transferase-like"/>
</dbReference>